<comment type="caution">
    <text evidence="1">The sequence shown here is derived from an EMBL/GenBank/DDBJ whole genome shotgun (WGS) entry which is preliminary data.</text>
</comment>
<gene>
    <name evidence="1" type="ORF">GMARGA_LOCUS16620</name>
</gene>
<sequence length="51" mass="5767">LLMNTLRSIPTTLFLPFNNKCLCYSIPIPPMLPILTITDKYLTCLILLATN</sequence>
<dbReference type="Proteomes" id="UP000789901">
    <property type="component" value="Unassembled WGS sequence"/>
</dbReference>
<protein>
    <submittedName>
        <fullName evidence="1">24059_t:CDS:1</fullName>
    </submittedName>
</protein>
<organism evidence="1 2">
    <name type="scientific">Gigaspora margarita</name>
    <dbReference type="NCBI Taxonomy" id="4874"/>
    <lineage>
        <taxon>Eukaryota</taxon>
        <taxon>Fungi</taxon>
        <taxon>Fungi incertae sedis</taxon>
        <taxon>Mucoromycota</taxon>
        <taxon>Glomeromycotina</taxon>
        <taxon>Glomeromycetes</taxon>
        <taxon>Diversisporales</taxon>
        <taxon>Gigasporaceae</taxon>
        <taxon>Gigaspora</taxon>
    </lineage>
</organism>
<evidence type="ECO:0000313" key="1">
    <source>
        <dbReference type="EMBL" id="CAG8753091.1"/>
    </source>
</evidence>
<dbReference type="EMBL" id="CAJVQB010012136">
    <property type="protein sequence ID" value="CAG8753091.1"/>
    <property type="molecule type" value="Genomic_DNA"/>
</dbReference>
<feature type="non-terminal residue" evidence="1">
    <location>
        <position position="1"/>
    </location>
</feature>
<name>A0ABN7VBC9_GIGMA</name>
<reference evidence="1 2" key="1">
    <citation type="submission" date="2021-06" db="EMBL/GenBank/DDBJ databases">
        <authorList>
            <person name="Kallberg Y."/>
            <person name="Tangrot J."/>
            <person name="Rosling A."/>
        </authorList>
    </citation>
    <scope>NUCLEOTIDE SEQUENCE [LARGE SCALE GENOMIC DNA]</scope>
    <source>
        <strain evidence="1 2">120-4 pot B 10/14</strain>
    </source>
</reference>
<accession>A0ABN7VBC9</accession>
<proteinExistence type="predicted"/>
<keyword evidence="2" id="KW-1185">Reference proteome</keyword>
<evidence type="ECO:0000313" key="2">
    <source>
        <dbReference type="Proteomes" id="UP000789901"/>
    </source>
</evidence>